<dbReference type="InterPro" id="IPR023753">
    <property type="entry name" value="FAD/NAD-binding_dom"/>
</dbReference>
<dbReference type="Proteomes" id="UP000037751">
    <property type="component" value="Unassembled WGS sequence"/>
</dbReference>
<feature type="region of interest" description="Disordered" evidence="1">
    <location>
        <begin position="81"/>
        <end position="112"/>
    </location>
</feature>
<dbReference type="AlphaFoldDB" id="A0A0M9VPM5"/>
<dbReference type="InterPro" id="IPR036188">
    <property type="entry name" value="FAD/NAD-bd_sf"/>
</dbReference>
<accession>A0A0M9VPM5</accession>
<dbReference type="OrthoDB" id="202203at2759"/>
<proteinExistence type="predicted"/>
<dbReference type="RefSeq" id="XP_017992251.1">
    <property type="nucleotide sequence ID" value="XM_018135626.1"/>
</dbReference>
<dbReference type="STRING" id="77020.A0A0M9VPM5"/>
<organism evidence="3 4">
    <name type="scientific">Malassezia pachydermatis</name>
    <dbReference type="NCBI Taxonomy" id="77020"/>
    <lineage>
        <taxon>Eukaryota</taxon>
        <taxon>Fungi</taxon>
        <taxon>Dikarya</taxon>
        <taxon>Basidiomycota</taxon>
        <taxon>Ustilaginomycotina</taxon>
        <taxon>Malasseziomycetes</taxon>
        <taxon>Malasseziales</taxon>
        <taxon>Malasseziaceae</taxon>
        <taxon>Malassezia</taxon>
    </lineage>
</organism>
<dbReference type="Gene3D" id="3.50.50.100">
    <property type="match status" value="1"/>
</dbReference>
<dbReference type="GO" id="GO:0004174">
    <property type="term" value="F:electron-transferring-flavoprotein dehydrogenase activity"/>
    <property type="evidence" value="ECO:0007669"/>
    <property type="project" value="TreeGrafter"/>
</dbReference>
<feature type="domain" description="FAD/NAD(P)-binding" evidence="2">
    <location>
        <begin position="233"/>
        <end position="420"/>
    </location>
</feature>
<protein>
    <submittedName>
        <fullName evidence="3">Fad nad-binding domain-containing protein</fullName>
    </submittedName>
</protein>
<dbReference type="Gene3D" id="3.50.50.60">
    <property type="entry name" value="FAD/NAD(P)-binding domain"/>
    <property type="match status" value="3"/>
</dbReference>
<evidence type="ECO:0000256" key="1">
    <source>
        <dbReference type="SAM" id="MobiDB-lite"/>
    </source>
</evidence>
<dbReference type="GO" id="GO:0005737">
    <property type="term" value="C:cytoplasm"/>
    <property type="evidence" value="ECO:0007669"/>
    <property type="project" value="TreeGrafter"/>
</dbReference>
<gene>
    <name evidence="3" type="ORF">Malapachy_1116</name>
</gene>
<dbReference type="PANTHER" id="PTHR43735:SF2">
    <property type="entry name" value="FE-REGULATED PROTEIN 8"/>
    <property type="match status" value="1"/>
</dbReference>
<dbReference type="PANTHER" id="PTHR43735">
    <property type="entry name" value="APOPTOSIS-INDUCING FACTOR 1"/>
    <property type="match status" value="1"/>
</dbReference>
<feature type="compositionally biased region" description="Polar residues" evidence="1">
    <location>
        <begin position="94"/>
        <end position="106"/>
    </location>
</feature>
<name>A0A0M9VPM5_9BASI</name>
<reference evidence="3 4" key="1">
    <citation type="submission" date="2015-07" db="EMBL/GenBank/DDBJ databases">
        <title>Draft Genome Sequence of Malassezia furfur CBS1878 and Malassezia pachydermatis CBS1879.</title>
        <authorList>
            <person name="Triana S."/>
            <person name="Ohm R."/>
            <person name="Gonzalez A."/>
            <person name="DeCock H."/>
            <person name="Restrepo S."/>
            <person name="Celis A."/>
        </authorList>
    </citation>
    <scope>NUCLEOTIDE SEQUENCE [LARGE SCALE GENOMIC DNA]</scope>
    <source>
        <strain evidence="3 4">CBS 1879</strain>
    </source>
</reference>
<dbReference type="Pfam" id="PF07992">
    <property type="entry name" value="Pyr_redox_2"/>
    <property type="match status" value="1"/>
</dbReference>
<dbReference type="SUPFAM" id="SSF51971">
    <property type="entry name" value="Nucleotide-binding domain"/>
    <property type="match status" value="1"/>
</dbReference>
<comment type="caution">
    <text evidence="3">The sequence shown here is derived from an EMBL/GenBank/DDBJ whole genome shotgun (WGS) entry which is preliminary data.</text>
</comment>
<dbReference type="GeneID" id="28727501"/>
<keyword evidence="4" id="KW-1185">Reference proteome</keyword>
<evidence type="ECO:0000259" key="2">
    <source>
        <dbReference type="Pfam" id="PF07992"/>
    </source>
</evidence>
<sequence>MSTTVAEFDDQNVKNVVVLGGSYGGMHAAMVLARKLPPSHRVILVERNTHFNHLYAFPRFTVVPGHTQKAFVPYTSIFSDSPARHGKARRNEKASNASSEVKNTAPGNDASAAVPLKLRSKRVPIDSTGVGHAIISEQAATSSEDHADSVIMEVRDMIESQLRIQSNSSNQKLIVRDEKGEATEVDPYENADPHIVLCGKVTAIADNYVTVQQQSFTPPGKKEETSTSPPSKHLWSIDTINIPYTHLIYALGSHMPDPLKHESYTKKDSMHWMERNQNRIRESQDIILVGGGALGVQLAGDIASYYNKIGQKKNITLIHSRDRLLPNFDPQVHTLALEQLQKLGVQIHLGHRLAIADGCPLGSSVKQLHIDNAQPSELRQDGIASVPGSTRHRIRTTLGLEQECDLLLMCTGQQPNSELMAEFSPSSVSPQSRLIHVLPSLQVMQHEAGASQQPFDAVPPCKDCDCFLDKKSAGADMDFEEKLHVLPHHIPNVYAIGDVADAFGALNAGYQAWFMAEVAAENILRDILRVKSSDTPDRKVPDNEPIPLKHFEPGPALLKLTVGLNSNVVQKAPASDLSLPGKVSRPSVKMEDETEDMGVELVWKYMALADPSDMYL</sequence>
<dbReference type="VEuPathDB" id="FungiDB:Malapachy_1116"/>
<dbReference type="GO" id="GO:0050660">
    <property type="term" value="F:flavin adenine dinucleotide binding"/>
    <property type="evidence" value="ECO:0007669"/>
    <property type="project" value="TreeGrafter"/>
</dbReference>
<evidence type="ECO:0000313" key="4">
    <source>
        <dbReference type="Proteomes" id="UP000037751"/>
    </source>
</evidence>
<dbReference type="EMBL" id="LGAV01000003">
    <property type="protein sequence ID" value="KOS14619.1"/>
    <property type="molecule type" value="Genomic_DNA"/>
</dbReference>
<evidence type="ECO:0000313" key="3">
    <source>
        <dbReference type="EMBL" id="KOS14619.1"/>
    </source>
</evidence>